<name>A0A317FJL6_9PROT</name>
<dbReference type="GO" id="GO:0030288">
    <property type="term" value="C:outer membrane-bounded periplasmic space"/>
    <property type="evidence" value="ECO:0007669"/>
    <property type="project" value="TreeGrafter"/>
</dbReference>
<evidence type="ECO:0000313" key="3">
    <source>
        <dbReference type="Proteomes" id="UP000245765"/>
    </source>
</evidence>
<dbReference type="Gene3D" id="3.40.190.10">
    <property type="entry name" value="Periplasmic binding protein-like II"/>
    <property type="match status" value="2"/>
</dbReference>
<dbReference type="GO" id="GO:0030976">
    <property type="term" value="F:thiamine pyrophosphate binding"/>
    <property type="evidence" value="ECO:0007669"/>
    <property type="project" value="TreeGrafter"/>
</dbReference>
<dbReference type="AlphaFoldDB" id="A0A317FJL6"/>
<dbReference type="PANTHER" id="PTHR30006:SF2">
    <property type="entry name" value="ABC TRANSPORTER SUBSTRATE-BINDING PROTEIN"/>
    <property type="match status" value="1"/>
</dbReference>
<protein>
    <recommendedName>
        <fullName evidence="4">ABC transporter substrate-binding protein</fullName>
    </recommendedName>
</protein>
<dbReference type="GO" id="GO:0015888">
    <property type="term" value="P:thiamine transport"/>
    <property type="evidence" value="ECO:0007669"/>
    <property type="project" value="TreeGrafter"/>
</dbReference>
<evidence type="ECO:0008006" key="4">
    <source>
        <dbReference type="Google" id="ProtNLM"/>
    </source>
</evidence>
<proteinExistence type="predicted"/>
<dbReference type="SUPFAM" id="SSF53850">
    <property type="entry name" value="Periplasmic binding protein-like II"/>
    <property type="match status" value="1"/>
</dbReference>
<evidence type="ECO:0000313" key="2">
    <source>
        <dbReference type="EMBL" id="PWS38965.1"/>
    </source>
</evidence>
<keyword evidence="1" id="KW-0732">Signal</keyword>
<gene>
    <name evidence="2" type="ORF">DFH01_06890</name>
</gene>
<dbReference type="GO" id="GO:0030975">
    <property type="term" value="F:thiamine binding"/>
    <property type="evidence" value="ECO:0007669"/>
    <property type="project" value="TreeGrafter"/>
</dbReference>
<accession>A0A317FJL6</accession>
<dbReference type="EMBL" id="QGNA01000001">
    <property type="protein sequence ID" value="PWS38965.1"/>
    <property type="molecule type" value="Genomic_DNA"/>
</dbReference>
<comment type="caution">
    <text evidence="2">The sequence shown here is derived from an EMBL/GenBank/DDBJ whole genome shotgun (WGS) entry which is preliminary data.</text>
</comment>
<sequence length="344" mass="37545">MTTLLGRRSLGGLALAALATPQVARAQSRELVIVSFAGQLQEPHQWLARRMEARHPGLRIRLVPSEAQDIVAQIKAAQGHSPFDAMPNGEPPHLIAQREGYITRLDPAKVPNAANVVPEFMAKSGGFGVPASYSLVGIAWNTRVVRREPTSWEDLWHADYRGKVAIPRASSNLGLAVLAIIAKVFGGSEDNLAPAWERLAALRPVVGRSPTALLQLLEREEIGVAPIWNNDVAGAAARGLPIRFIQPAPGPVSLLSFMSEIANTRHPELVHEWMNEILSPEYQQRAANEPYFFGPTVRGVAVPDAAKPYTPSTPAEVARLQSVDWSKIAPVRGRILEQFDRTFS</sequence>
<dbReference type="RefSeq" id="WP_109869586.1">
    <property type="nucleotide sequence ID" value="NZ_QGNA01000001.1"/>
</dbReference>
<dbReference type="Proteomes" id="UP000245765">
    <property type="component" value="Unassembled WGS sequence"/>
</dbReference>
<keyword evidence="3" id="KW-1185">Reference proteome</keyword>
<evidence type="ECO:0000256" key="1">
    <source>
        <dbReference type="ARBA" id="ARBA00022729"/>
    </source>
</evidence>
<dbReference type="Pfam" id="PF13343">
    <property type="entry name" value="SBP_bac_6"/>
    <property type="match status" value="1"/>
</dbReference>
<reference evidence="3" key="1">
    <citation type="submission" date="2018-05" db="EMBL/GenBank/DDBJ databases">
        <authorList>
            <person name="Du Z."/>
            <person name="Wang X."/>
        </authorList>
    </citation>
    <scope>NUCLEOTIDE SEQUENCE [LARGE SCALE GENOMIC DNA]</scope>
    <source>
        <strain evidence="3">CQN31</strain>
    </source>
</reference>
<dbReference type="PANTHER" id="PTHR30006">
    <property type="entry name" value="THIAMINE-BINDING PERIPLASMIC PROTEIN-RELATED"/>
    <property type="match status" value="1"/>
</dbReference>
<organism evidence="2 3">
    <name type="scientific">Falsiroseomonas bella</name>
    <dbReference type="NCBI Taxonomy" id="2184016"/>
    <lineage>
        <taxon>Bacteria</taxon>
        <taxon>Pseudomonadati</taxon>
        <taxon>Pseudomonadota</taxon>
        <taxon>Alphaproteobacteria</taxon>
        <taxon>Acetobacterales</taxon>
        <taxon>Roseomonadaceae</taxon>
        <taxon>Falsiroseomonas</taxon>
    </lineage>
</organism>
<dbReference type="OrthoDB" id="6529964at2"/>